<feature type="compositionally biased region" description="Pro residues" evidence="4">
    <location>
        <begin position="138"/>
        <end position="147"/>
    </location>
</feature>
<comment type="similarity">
    <text evidence="1">Belongs to the formin-like family. Class-I subfamily.</text>
</comment>
<dbReference type="InterPro" id="IPR042201">
    <property type="entry name" value="FH2_Formin_sf"/>
</dbReference>
<dbReference type="InParanoid" id="A0A7I4CWC8"/>
<dbReference type="GO" id="GO:0005856">
    <property type="term" value="C:cytoskeleton"/>
    <property type="evidence" value="ECO:0000318"/>
    <property type="project" value="GO_Central"/>
</dbReference>
<dbReference type="PANTHER" id="PTHR23213">
    <property type="entry name" value="FORMIN-RELATED"/>
    <property type="match status" value="1"/>
</dbReference>
<feature type="domain" description="FH2" evidence="5">
    <location>
        <begin position="180"/>
        <end position="595"/>
    </location>
</feature>
<dbReference type="GO" id="GO:0051015">
    <property type="term" value="F:actin filament binding"/>
    <property type="evidence" value="ECO:0000318"/>
    <property type="project" value="GO_Central"/>
</dbReference>
<sequence length="701" mass="79598">MEFLSSNILKINKNIEYFLTLLYSNDLKKHILFQHLKPLCTRNPLLLTIQDIVTPSPNSKSDESNKNNKNKNDENFLNHSTPCMNSCVLPSNLQPSLSFPSLSIPRHSPINEDENSSEKHSTSFQHQAQPTNGSKPFCIPPPPPLPPSKKKIVPQSSTQKLDVIKNVIIPPLSLKPKQDSNTNVVVKPKFKQLVWDKITPTSTNKTVWSNTSLTNVKMDLQELESLFALKEVVPKKTTFIDRNTNIKKLQVVSILDLKRAHNVNIQLRSLRTPLPKLLEALQNMDHDILTSEVLMVMHNTLPNEDDVKLLQNYVGDVDPLAEIEKYVTNFTCSIHIYVRKMKYYLDLLKIPRYKNRIKCLAFKLQYKATYEQTQHDLELIEKACNQLKSSQTLVKILEMVLVAGNHLNGESFCGSASGFKLDALLKLMDVKGCHKNTTLLHFVVAELLKMDEQVGKLSEELREVKLAANLSLDRLNSNLKELERGLEILNQEIRDIHSNNTLANSNELKFIESMVPFAQTSSKDFIILQNMAKSSLNKLKDVAMYFGEPVKGDQNTNLFKIMREFLFMFDCACNEIKKAKKHKDNAMSISHAQQRPASAICQPKTALQTTNLYHEEQLENTPSSKLSLIERIQGRKSCTSFPEELESIQLRRPSTSSNTPLRTHTVSSTNNSSNVVASAQEKLLQSIQNQSQHFDSDWSTN</sequence>
<evidence type="ECO:0000256" key="3">
    <source>
        <dbReference type="SAM" id="Coils"/>
    </source>
</evidence>
<reference evidence="6" key="3">
    <citation type="submission" date="2020-12" db="UniProtKB">
        <authorList>
            <consortium name="EnsemblPlants"/>
        </authorList>
    </citation>
    <scope>IDENTIFICATION</scope>
</reference>
<dbReference type="Proteomes" id="UP000006727">
    <property type="component" value="Chromosome 26"/>
</dbReference>
<evidence type="ECO:0000313" key="7">
    <source>
        <dbReference type="Proteomes" id="UP000006727"/>
    </source>
</evidence>
<name>A0A7I4CWC8_PHYPA</name>
<dbReference type="InterPro" id="IPR027643">
    <property type="entry name" value="Formin-like_plant"/>
</dbReference>
<evidence type="ECO:0000313" key="6">
    <source>
        <dbReference type="EnsemblPlants" id="Pp3c26_5150V3.2"/>
    </source>
</evidence>
<dbReference type="Gramene" id="Pp3c26_5150V3.2">
    <property type="protein sequence ID" value="Pp3c26_5150V3.2"/>
    <property type="gene ID" value="Pp3c26_5150"/>
</dbReference>
<feature type="compositionally biased region" description="Basic and acidic residues" evidence="4">
    <location>
        <begin position="60"/>
        <end position="76"/>
    </location>
</feature>
<evidence type="ECO:0000259" key="5">
    <source>
        <dbReference type="PROSITE" id="PS51444"/>
    </source>
</evidence>
<feature type="region of interest" description="Disordered" evidence="4">
    <location>
        <begin position="646"/>
        <end position="673"/>
    </location>
</feature>
<dbReference type="SUPFAM" id="SSF101447">
    <property type="entry name" value="Formin homology 2 domain (FH2 domain)"/>
    <property type="match status" value="1"/>
</dbReference>
<dbReference type="Gene3D" id="1.20.58.2220">
    <property type="entry name" value="Formin, FH2 domain"/>
    <property type="match status" value="1"/>
</dbReference>
<dbReference type="InterPro" id="IPR015425">
    <property type="entry name" value="FH2_Formin"/>
</dbReference>
<reference evidence="6 7" key="1">
    <citation type="journal article" date="2008" name="Science">
        <title>The Physcomitrella genome reveals evolutionary insights into the conquest of land by plants.</title>
        <authorList>
            <person name="Rensing S."/>
            <person name="Lang D."/>
            <person name="Zimmer A."/>
            <person name="Terry A."/>
            <person name="Salamov A."/>
            <person name="Shapiro H."/>
            <person name="Nishiyama T."/>
            <person name="Perroud P.-F."/>
            <person name="Lindquist E."/>
            <person name="Kamisugi Y."/>
            <person name="Tanahashi T."/>
            <person name="Sakakibara K."/>
            <person name="Fujita T."/>
            <person name="Oishi K."/>
            <person name="Shin-I T."/>
            <person name="Kuroki Y."/>
            <person name="Toyoda A."/>
            <person name="Suzuki Y."/>
            <person name="Hashimoto A."/>
            <person name="Yamaguchi K."/>
            <person name="Sugano A."/>
            <person name="Kohara Y."/>
            <person name="Fujiyama A."/>
            <person name="Anterola A."/>
            <person name="Aoki S."/>
            <person name="Ashton N."/>
            <person name="Barbazuk W.B."/>
            <person name="Barker E."/>
            <person name="Bennetzen J."/>
            <person name="Bezanilla M."/>
            <person name="Blankenship R."/>
            <person name="Cho S.H."/>
            <person name="Dutcher S."/>
            <person name="Estelle M."/>
            <person name="Fawcett J.A."/>
            <person name="Gundlach H."/>
            <person name="Hanada K."/>
            <person name="Heyl A."/>
            <person name="Hicks K.A."/>
            <person name="Hugh J."/>
            <person name="Lohr M."/>
            <person name="Mayer K."/>
            <person name="Melkozernov A."/>
            <person name="Murata T."/>
            <person name="Nelson D."/>
            <person name="Pils B."/>
            <person name="Prigge M."/>
            <person name="Reiss B."/>
            <person name="Renner T."/>
            <person name="Rombauts S."/>
            <person name="Rushton P."/>
            <person name="Sanderfoot A."/>
            <person name="Schween G."/>
            <person name="Shiu S.-H."/>
            <person name="Stueber K."/>
            <person name="Theodoulou F.L."/>
            <person name="Tu H."/>
            <person name="Van de Peer Y."/>
            <person name="Verrier P.J."/>
            <person name="Waters E."/>
            <person name="Wood A."/>
            <person name="Yang L."/>
            <person name="Cove D."/>
            <person name="Cuming A."/>
            <person name="Hasebe M."/>
            <person name="Lucas S."/>
            <person name="Mishler D.B."/>
            <person name="Reski R."/>
            <person name="Grigoriev I."/>
            <person name="Quatrano R.S."/>
            <person name="Boore J.L."/>
        </authorList>
    </citation>
    <scope>NUCLEOTIDE SEQUENCE [LARGE SCALE GENOMIC DNA]</scope>
    <source>
        <strain evidence="6 7">cv. Gransden 2004</strain>
    </source>
</reference>
<dbReference type="GO" id="GO:0030036">
    <property type="term" value="P:actin cytoskeleton organization"/>
    <property type="evidence" value="ECO:0000318"/>
    <property type="project" value="GO_Central"/>
</dbReference>
<feature type="compositionally biased region" description="Polar residues" evidence="4">
    <location>
        <begin position="652"/>
        <end position="664"/>
    </location>
</feature>
<dbReference type="Pfam" id="PF02181">
    <property type="entry name" value="FH2"/>
    <property type="match status" value="1"/>
</dbReference>
<dbReference type="GO" id="GO:0045010">
    <property type="term" value="P:actin nucleation"/>
    <property type="evidence" value="ECO:0007669"/>
    <property type="project" value="InterPro"/>
</dbReference>
<keyword evidence="3" id="KW-0175">Coiled coil</keyword>
<dbReference type="PROSITE" id="PS51444">
    <property type="entry name" value="FH2"/>
    <property type="match status" value="1"/>
</dbReference>
<keyword evidence="7" id="KW-1185">Reference proteome</keyword>
<evidence type="ECO:0000256" key="4">
    <source>
        <dbReference type="SAM" id="MobiDB-lite"/>
    </source>
</evidence>
<feature type="region of interest" description="Disordered" evidence="4">
    <location>
        <begin position="54"/>
        <end position="77"/>
    </location>
</feature>
<dbReference type="EMBL" id="ABEU02000026">
    <property type="status" value="NOT_ANNOTATED_CDS"/>
    <property type="molecule type" value="Genomic_DNA"/>
</dbReference>
<protein>
    <recommendedName>
        <fullName evidence="2">Formin-like protein</fullName>
    </recommendedName>
</protein>
<evidence type="ECO:0000256" key="1">
    <source>
        <dbReference type="ARBA" id="ARBA00025793"/>
    </source>
</evidence>
<dbReference type="EnsemblPlants" id="Pp3c26_5150V3.2">
    <property type="protein sequence ID" value="Pp3c26_5150V3.2"/>
    <property type="gene ID" value="Pp3c26_5150"/>
</dbReference>
<feature type="coiled-coil region" evidence="3">
    <location>
        <begin position="465"/>
        <end position="499"/>
    </location>
</feature>
<organism evidence="6 7">
    <name type="scientific">Physcomitrium patens</name>
    <name type="common">Spreading-leaved earth moss</name>
    <name type="synonym">Physcomitrella patens</name>
    <dbReference type="NCBI Taxonomy" id="3218"/>
    <lineage>
        <taxon>Eukaryota</taxon>
        <taxon>Viridiplantae</taxon>
        <taxon>Streptophyta</taxon>
        <taxon>Embryophyta</taxon>
        <taxon>Bryophyta</taxon>
        <taxon>Bryophytina</taxon>
        <taxon>Bryopsida</taxon>
        <taxon>Funariidae</taxon>
        <taxon>Funariales</taxon>
        <taxon>Funariaceae</taxon>
        <taxon>Physcomitrium</taxon>
    </lineage>
</organism>
<feature type="region of interest" description="Disordered" evidence="4">
    <location>
        <begin position="100"/>
        <end position="150"/>
    </location>
</feature>
<proteinExistence type="inferred from homology"/>
<evidence type="ECO:0000256" key="2">
    <source>
        <dbReference type="RuleBase" id="RU361260"/>
    </source>
</evidence>
<reference evidence="6 7" key="2">
    <citation type="journal article" date="2018" name="Plant J.">
        <title>The Physcomitrella patens chromosome-scale assembly reveals moss genome structure and evolution.</title>
        <authorList>
            <person name="Lang D."/>
            <person name="Ullrich K.K."/>
            <person name="Murat F."/>
            <person name="Fuchs J."/>
            <person name="Jenkins J."/>
            <person name="Haas F.B."/>
            <person name="Piednoel M."/>
            <person name="Gundlach H."/>
            <person name="Van Bel M."/>
            <person name="Meyberg R."/>
            <person name="Vives C."/>
            <person name="Morata J."/>
            <person name="Symeonidi A."/>
            <person name="Hiss M."/>
            <person name="Muchero W."/>
            <person name="Kamisugi Y."/>
            <person name="Saleh O."/>
            <person name="Blanc G."/>
            <person name="Decker E.L."/>
            <person name="van Gessel N."/>
            <person name="Grimwood J."/>
            <person name="Hayes R.D."/>
            <person name="Graham S.W."/>
            <person name="Gunter L.E."/>
            <person name="McDaniel S.F."/>
            <person name="Hoernstein S.N.W."/>
            <person name="Larsson A."/>
            <person name="Li F.W."/>
            <person name="Perroud P.F."/>
            <person name="Phillips J."/>
            <person name="Ranjan P."/>
            <person name="Rokshar D.S."/>
            <person name="Rothfels C.J."/>
            <person name="Schneider L."/>
            <person name="Shu S."/>
            <person name="Stevenson D.W."/>
            <person name="Thummler F."/>
            <person name="Tillich M."/>
            <person name="Villarreal Aguilar J.C."/>
            <person name="Widiez T."/>
            <person name="Wong G.K."/>
            <person name="Wymore A."/>
            <person name="Zhang Y."/>
            <person name="Zimmer A.D."/>
            <person name="Quatrano R.S."/>
            <person name="Mayer K.F.X."/>
            <person name="Goodstein D."/>
            <person name="Casacuberta J.M."/>
            <person name="Vandepoele K."/>
            <person name="Reski R."/>
            <person name="Cuming A.C."/>
            <person name="Tuskan G.A."/>
            <person name="Maumus F."/>
            <person name="Salse J."/>
            <person name="Schmutz J."/>
            <person name="Rensing S.A."/>
        </authorList>
    </citation>
    <scope>NUCLEOTIDE SEQUENCE [LARGE SCALE GENOMIC DNA]</scope>
    <source>
        <strain evidence="6 7">cv. Gransden 2004</strain>
    </source>
</reference>
<accession>A0A7I4CWC8</accession>
<dbReference type="SMART" id="SM00498">
    <property type="entry name" value="FH2"/>
    <property type="match status" value="1"/>
</dbReference>
<feature type="compositionally biased region" description="Polar residues" evidence="4">
    <location>
        <begin position="122"/>
        <end position="134"/>
    </location>
</feature>
<dbReference type="AlphaFoldDB" id="A0A7I4CWC8"/>
<dbReference type="PANTHER" id="PTHR23213:SF368">
    <property type="entry name" value="HISTONE H3-K79 METHYLTRANSFERASE"/>
    <property type="match status" value="1"/>
</dbReference>